<dbReference type="Pfam" id="PF07729">
    <property type="entry name" value="FCD"/>
    <property type="match status" value="1"/>
</dbReference>
<dbReference type="InterPro" id="IPR008920">
    <property type="entry name" value="TF_FadR/GntR_C"/>
</dbReference>
<evidence type="ECO:0000256" key="2">
    <source>
        <dbReference type="ARBA" id="ARBA00023125"/>
    </source>
</evidence>
<dbReference type="AlphaFoldDB" id="A0AAW5QVV8"/>
<keyword evidence="6" id="KW-1185">Reference proteome</keyword>
<evidence type="ECO:0000313" key="6">
    <source>
        <dbReference type="Proteomes" id="UP001320898"/>
    </source>
</evidence>
<dbReference type="GO" id="GO:0003677">
    <property type="term" value="F:DNA binding"/>
    <property type="evidence" value="ECO:0007669"/>
    <property type="project" value="UniProtKB-KW"/>
</dbReference>
<proteinExistence type="predicted"/>
<dbReference type="SMART" id="SM00345">
    <property type="entry name" value="HTH_GNTR"/>
    <property type="match status" value="1"/>
</dbReference>
<dbReference type="EMBL" id="JALIDZ010000002">
    <property type="protein sequence ID" value="MCT8971142.1"/>
    <property type="molecule type" value="Genomic_DNA"/>
</dbReference>
<dbReference type="Proteomes" id="UP001320898">
    <property type="component" value="Unassembled WGS sequence"/>
</dbReference>
<feature type="domain" description="HTH gntR-type" evidence="4">
    <location>
        <begin position="11"/>
        <end position="78"/>
    </location>
</feature>
<dbReference type="PANTHER" id="PTHR43537:SF5">
    <property type="entry name" value="UXU OPERON TRANSCRIPTIONAL REGULATOR"/>
    <property type="match status" value="1"/>
</dbReference>
<reference evidence="5 6" key="1">
    <citation type="submission" date="2022-04" db="EMBL/GenBank/DDBJ databases">
        <authorList>
            <person name="Ye Y.-Q."/>
            <person name="Du Z.-J."/>
        </authorList>
    </citation>
    <scope>NUCLEOTIDE SEQUENCE [LARGE SCALE GENOMIC DNA]</scope>
    <source>
        <strain evidence="5 6">A6E488</strain>
    </source>
</reference>
<dbReference type="Gene3D" id="1.10.10.10">
    <property type="entry name" value="Winged helix-like DNA-binding domain superfamily/Winged helix DNA-binding domain"/>
    <property type="match status" value="1"/>
</dbReference>
<dbReference type="SUPFAM" id="SSF48008">
    <property type="entry name" value="GntR ligand-binding domain-like"/>
    <property type="match status" value="1"/>
</dbReference>
<protein>
    <submittedName>
        <fullName evidence="5">GntR family transcriptional regulator</fullName>
    </submittedName>
</protein>
<comment type="caution">
    <text evidence="5">The sequence shown here is derived from an EMBL/GenBank/DDBJ whole genome shotgun (WGS) entry which is preliminary data.</text>
</comment>
<dbReference type="Pfam" id="PF00392">
    <property type="entry name" value="GntR"/>
    <property type="match status" value="1"/>
</dbReference>
<dbReference type="CDD" id="cd07377">
    <property type="entry name" value="WHTH_GntR"/>
    <property type="match status" value="1"/>
</dbReference>
<dbReference type="InterPro" id="IPR036388">
    <property type="entry name" value="WH-like_DNA-bd_sf"/>
</dbReference>
<dbReference type="PANTHER" id="PTHR43537">
    <property type="entry name" value="TRANSCRIPTIONAL REGULATOR, GNTR FAMILY"/>
    <property type="match status" value="1"/>
</dbReference>
<dbReference type="RefSeq" id="WP_261614713.1">
    <property type="nucleotide sequence ID" value="NZ_JALIDZ010000002.1"/>
</dbReference>
<evidence type="ECO:0000256" key="1">
    <source>
        <dbReference type="ARBA" id="ARBA00023015"/>
    </source>
</evidence>
<dbReference type="InterPro" id="IPR011711">
    <property type="entry name" value="GntR_C"/>
</dbReference>
<dbReference type="InterPro" id="IPR036390">
    <property type="entry name" value="WH_DNA-bd_sf"/>
</dbReference>
<keyword evidence="2" id="KW-0238">DNA-binding</keyword>
<dbReference type="InterPro" id="IPR000524">
    <property type="entry name" value="Tscrpt_reg_HTH_GntR"/>
</dbReference>
<dbReference type="SMART" id="SM00895">
    <property type="entry name" value="FCD"/>
    <property type="match status" value="1"/>
</dbReference>
<evidence type="ECO:0000313" key="5">
    <source>
        <dbReference type="EMBL" id="MCT8971142.1"/>
    </source>
</evidence>
<accession>A0AAW5QVV8</accession>
<evidence type="ECO:0000259" key="4">
    <source>
        <dbReference type="PROSITE" id="PS50949"/>
    </source>
</evidence>
<keyword evidence="3" id="KW-0804">Transcription</keyword>
<dbReference type="PROSITE" id="PS50949">
    <property type="entry name" value="HTH_GNTR"/>
    <property type="match status" value="1"/>
</dbReference>
<gene>
    <name evidence="5" type="ORF">MUB46_04640</name>
</gene>
<evidence type="ECO:0000256" key="3">
    <source>
        <dbReference type="ARBA" id="ARBA00023163"/>
    </source>
</evidence>
<dbReference type="GO" id="GO:0003700">
    <property type="term" value="F:DNA-binding transcription factor activity"/>
    <property type="evidence" value="ECO:0007669"/>
    <property type="project" value="InterPro"/>
</dbReference>
<organism evidence="5 6">
    <name type="scientific">Microbaculum marinisediminis</name>
    <dbReference type="NCBI Taxonomy" id="2931392"/>
    <lineage>
        <taxon>Bacteria</taxon>
        <taxon>Pseudomonadati</taxon>
        <taxon>Pseudomonadota</taxon>
        <taxon>Alphaproteobacteria</taxon>
        <taxon>Hyphomicrobiales</taxon>
        <taxon>Tepidamorphaceae</taxon>
        <taxon>Microbaculum</taxon>
    </lineage>
</organism>
<name>A0AAW5QVV8_9HYPH</name>
<keyword evidence="1" id="KW-0805">Transcription regulation</keyword>
<dbReference type="SUPFAM" id="SSF46785">
    <property type="entry name" value="Winged helix' DNA-binding domain"/>
    <property type="match status" value="1"/>
</dbReference>
<dbReference type="Gene3D" id="1.20.120.530">
    <property type="entry name" value="GntR ligand-binding domain-like"/>
    <property type="match status" value="1"/>
</dbReference>
<sequence>MALKSIKAERRRLADEVYQQILGAILNNEVGRNDRLVQEKLAAELQISRTPVREALLRLEQDGILVTSPRGGFVLHDMSVGEVEELYQARAAIEGQAIRILAKRNDPRINADLRATIEKEENITSKTVAAYFEANRNIHRRMVELCDNRYLLEMFDNIWNRAISFHLFATIEKVDLSKSFGDHMQLVDIIETGDPRVAEDAIIDHIQEGLELQIEALGQNGTA</sequence>